<keyword evidence="3" id="KW-0813">Transport</keyword>
<evidence type="ECO:0000256" key="7">
    <source>
        <dbReference type="ARBA" id="ARBA00023136"/>
    </source>
</evidence>
<evidence type="ECO:0000256" key="6">
    <source>
        <dbReference type="ARBA" id="ARBA00023065"/>
    </source>
</evidence>
<dbReference type="GO" id="GO:0005768">
    <property type="term" value="C:endosome"/>
    <property type="evidence" value="ECO:0007669"/>
    <property type="project" value="TreeGrafter"/>
</dbReference>
<feature type="compositionally biased region" description="Basic and acidic residues" evidence="8">
    <location>
        <begin position="13"/>
        <end position="32"/>
    </location>
</feature>
<dbReference type="VEuPathDB" id="FungiDB:CJI96_0002558"/>
<dbReference type="AlphaFoldDB" id="A0A0L0P8N7"/>
<feature type="region of interest" description="Disordered" evidence="8">
    <location>
        <begin position="1"/>
        <end position="34"/>
    </location>
</feature>
<dbReference type="EMBL" id="LGST01000002">
    <property type="protein sequence ID" value="KNE02732.1"/>
    <property type="molecule type" value="Genomic_DNA"/>
</dbReference>
<evidence type="ECO:0000256" key="5">
    <source>
        <dbReference type="ARBA" id="ARBA00022989"/>
    </source>
</evidence>
<feature type="transmembrane region" description="Helical" evidence="9">
    <location>
        <begin position="423"/>
        <end position="440"/>
    </location>
</feature>
<feature type="transmembrane region" description="Helical" evidence="9">
    <location>
        <begin position="104"/>
        <end position="124"/>
    </location>
</feature>
<dbReference type="Pfam" id="PF07690">
    <property type="entry name" value="MFS_1"/>
    <property type="match status" value="1"/>
</dbReference>
<evidence type="ECO:0000313" key="11">
    <source>
        <dbReference type="Proteomes" id="UP000037122"/>
    </source>
</evidence>
<feature type="transmembrane region" description="Helical" evidence="9">
    <location>
        <begin position="68"/>
        <end position="92"/>
    </location>
</feature>
<keyword evidence="7 9" id="KW-0472">Membrane</keyword>
<dbReference type="Proteomes" id="UP000037122">
    <property type="component" value="Unassembled WGS sequence"/>
</dbReference>
<protein>
    <recommendedName>
        <fullName evidence="12">Major facilitator superfamily (MFS) profile domain-containing protein</fullName>
    </recommendedName>
</protein>
<dbReference type="GO" id="GO:0015343">
    <property type="term" value="F:siderophore-iron transmembrane transporter activity"/>
    <property type="evidence" value="ECO:0007669"/>
    <property type="project" value="TreeGrafter"/>
</dbReference>
<keyword evidence="5 9" id="KW-1133">Transmembrane helix</keyword>
<evidence type="ECO:0000256" key="3">
    <source>
        <dbReference type="ARBA" id="ARBA00022448"/>
    </source>
</evidence>
<dbReference type="InterPro" id="IPR036259">
    <property type="entry name" value="MFS_trans_sf"/>
</dbReference>
<feature type="transmembrane region" description="Helical" evidence="9">
    <location>
        <begin position="381"/>
        <end position="403"/>
    </location>
</feature>
<dbReference type="SUPFAM" id="SSF103473">
    <property type="entry name" value="MFS general substrate transporter"/>
    <property type="match status" value="1"/>
</dbReference>
<comment type="similarity">
    <text evidence="2">Belongs to the major facilitator superfamily.</text>
</comment>
<feature type="transmembrane region" description="Helical" evidence="9">
    <location>
        <begin position="130"/>
        <end position="149"/>
    </location>
</feature>
<gene>
    <name evidence="10" type="ORF">QG37_00105</name>
</gene>
<feature type="transmembrane region" description="Helical" evidence="9">
    <location>
        <begin position="481"/>
        <end position="500"/>
    </location>
</feature>
<accession>A0A0L0P8N7</accession>
<dbReference type="VEuPathDB" id="FungiDB:QG37_00105"/>
<keyword evidence="4 9" id="KW-0812">Transmembrane</keyword>
<evidence type="ECO:0000256" key="9">
    <source>
        <dbReference type="SAM" id="Phobius"/>
    </source>
</evidence>
<feature type="transmembrane region" description="Helical" evidence="9">
    <location>
        <begin position="447"/>
        <end position="466"/>
    </location>
</feature>
<evidence type="ECO:0000256" key="2">
    <source>
        <dbReference type="ARBA" id="ARBA00008335"/>
    </source>
</evidence>
<feature type="transmembrane region" description="Helical" evidence="9">
    <location>
        <begin position="225"/>
        <end position="248"/>
    </location>
</feature>
<evidence type="ECO:0000256" key="4">
    <source>
        <dbReference type="ARBA" id="ARBA00022692"/>
    </source>
</evidence>
<organism evidence="10 11">
    <name type="scientific">Candidozyma auris</name>
    <name type="common">Yeast</name>
    <name type="synonym">Candida auris</name>
    <dbReference type="NCBI Taxonomy" id="498019"/>
    <lineage>
        <taxon>Eukaryota</taxon>
        <taxon>Fungi</taxon>
        <taxon>Dikarya</taxon>
        <taxon>Ascomycota</taxon>
        <taxon>Saccharomycotina</taxon>
        <taxon>Pichiomycetes</taxon>
        <taxon>Metschnikowiaceae</taxon>
        <taxon>Candidozyma</taxon>
    </lineage>
</organism>
<dbReference type="GO" id="GO:0005886">
    <property type="term" value="C:plasma membrane"/>
    <property type="evidence" value="ECO:0007669"/>
    <property type="project" value="TreeGrafter"/>
</dbReference>
<evidence type="ECO:0000313" key="10">
    <source>
        <dbReference type="EMBL" id="KNE02732.1"/>
    </source>
</evidence>
<dbReference type="GO" id="GO:0005774">
    <property type="term" value="C:vacuolar membrane"/>
    <property type="evidence" value="ECO:0007669"/>
    <property type="project" value="TreeGrafter"/>
</dbReference>
<dbReference type="VEuPathDB" id="FungiDB:CJJ09_000080"/>
<dbReference type="PANTHER" id="PTHR23501:SF92">
    <property type="entry name" value="GLUTATHIONE EXCHANGER 1-RELATED"/>
    <property type="match status" value="1"/>
</dbReference>
<evidence type="ECO:0000256" key="8">
    <source>
        <dbReference type="SAM" id="MobiDB-lite"/>
    </source>
</evidence>
<feature type="transmembrane region" description="Helical" evidence="9">
    <location>
        <begin position="344"/>
        <end position="361"/>
    </location>
</feature>
<dbReference type="VEuPathDB" id="FungiDB:CJI97_004100"/>
<dbReference type="FunFam" id="1.20.1250.20:FF:000197">
    <property type="entry name" value="Siderophore iron transporter 1"/>
    <property type="match status" value="1"/>
</dbReference>
<comment type="subcellular location">
    <subcellularLocation>
        <location evidence="1">Endomembrane system</location>
        <topology evidence="1">Multi-pass membrane protein</topology>
    </subcellularLocation>
</comment>
<proteinExistence type="inferred from homology"/>
<sequence>MSQVVLSNNDRLASSKDDSFENKKADPEKTDNVESDVDDNALAVGTKSFGIRETEIIIDLVNTLPLKFAFYFSIFVCFYIINLEGAATGVFVGYATDSYKKHSLMSTIGIINGVVASASLPFFARLSDTYGRWILLIIAQIARVVGVIVQSQATDVQKYAGGAVIKSFGHAGTMVLLQVSLADSSTLRWRLLAIGLSNLQTVINTWSSGNVVDTLLTKYTWQFGIAMWAFVTPLCFCPYFFLYGWLTWKAHKTEAWRHLKQDRQEHFIESVPQAAQYYSGQLADEFWLKRWTKLAYYNLLYHGKLIFWYVDFIGCLLIAVVLGLILVPLTLAGGTSNKWKQAKIIVPLVLGVCMIPVFIVWETKLSPRPMIPFKVMKNRGIWSALVISVLHNFSLAIVEGYAYPVLFVGMNASRVVATRTPQLLSFVNGITVTILGFVVAKVRRSKAFILFGAGVFFIAMGLFIHFRGSNDGLRDKYFRDGVAIGMCIMGFAEAFLNRLVFVSAQACTNHEYMAIVMACFAAFYRVGHALGACVSGAIWTQRMYHEIEQKMEQLGVNTSLAKPAYQAPYTFIQKHHWGTPPRRAISMAYAVVQRALSITGLCLCVPLLVCVFFLRDHRLADKQNLDDQNMDEAEIEKGKSTADRTKSEVAFTNDKDYILIFLRRLVRWRSES</sequence>
<evidence type="ECO:0000256" key="1">
    <source>
        <dbReference type="ARBA" id="ARBA00004127"/>
    </source>
</evidence>
<dbReference type="VEuPathDB" id="FungiDB:B9J08_003921"/>
<feature type="compositionally biased region" description="Polar residues" evidence="8">
    <location>
        <begin position="1"/>
        <end position="12"/>
    </location>
</feature>
<dbReference type="Gene3D" id="1.20.1250.20">
    <property type="entry name" value="MFS general substrate transporter like domains"/>
    <property type="match status" value="2"/>
</dbReference>
<feature type="transmembrane region" description="Helical" evidence="9">
    <location>
        <begin position="306"/>
        <end position="332"/>
    </location>
</feature>
<evidence type="ECO:0008006" key="12">
    <source>
        <dbReference type="Google" id="ProtNLM"/>
    </source>
</evidence>
<feature type="transmembrane region" description="Helical" evidence="9">
    <location>
        <begin position="512"/>
        <end position="539"/>
    </location>
</feature>
<dbReference type="PANTHER" id="PTHR23501">
    <property type="entry name" value="MAJOR FACILITATOR SUPERFAMILY"/>
    <property type="match status" value="1"/>
</dbReference>
<dbReference type="InterPro" id="IPR011701">
    <property type="entry name" value="MFS"/>
</dbReference>
<reference evidence="11" key="1">
    <citation type="journal article" date="2015" name="BMC Genomics">
        <title>Draft genome of a commonly misdiagnosed multidrug resistant pathogen Candida auris.</title>
        <authorList>
            <person name="Chatterjee S."/>
            <person name="Alampalli S.V."/>
            <person name="Nageshan R.K."/>
            <person name="Chettiar S.T."/>
            <person name="Joshi S."/>
            <person name="Tatu U.S."/>
        </authorList>
    </citation>
    <scope>NUCLEOTIDE SEQUENCE [LARGE SCALE GENOMIC DNA]</scope>
    <source>
        <strain evidence="11">6684</strain>
    </source>
</reference>
<feature type="transmembrane region" description="Helical" evidence="9">
    <location>
        <begin position="595"/>
        <end position="614"/>
    </location>
</feature>
<dbReference type="VEuPathDB" id="FungiDB:CJJ07_000784"/>
<comment type="caution">
    <text evidence="10">The sequence shown here is derived from an EMBL/GenBank/DDBJ whole genome shotgun (WGS) entry which is preliminary data.</text>
</comment>
<name>A0A0L0P8N7_CANAR</name>
<keyword evidence="6" id="KW-0406">Ion transport</keyword>